<dbReference type="InterPro" id="IPR036397">
    <property type="entry name" value="RNaseH_sf"/>
</dbReference>
<protein>
    <recommendedName>
        <fullName evidence="1">RNase H type-1 domain-containing protein</fullName>
    </recommendedName>
</protein>
<accession>A0ABR2G7T6</accession>
<gene>
    <name evidence="2" type="ORF">V6N12_065118</name>
</gene>
<organism evidence="2 3">
    <name type="scientific">Hibiscus sabdariffa</name>
    <name type="common">roselle</name>
    <dbReference type="NCBI Taxonomy" id="183260"/>
    <lineage>
        <taxon>Eukaryota</taxon>
        <taxon>Viridiplantae</taxon>
        <taxon>Streptophyta</taxon>
        <taxon>Embryophyta</taxon>
        <taxon>Tracheophyta</taxon>
        <taxon>Spermatophyta</taxon>
        <taxon>Magnoliopsida</taxon>
        <taxon>eudicotyledons</taxon>
        <taxon>Gunneridae</taxon>
        <taxon>Pentapetalae</taxon>
        <taxon>rosids</taxon>
        <taxon>malvids</taxon>
        <taxon>Malvales</taxon>
        <taxon>Malvaceae</taxon>
        <taxon>Malvoideae</taxon>
        <taxon>Hibiscus</taxon>
    </lineage>
</organism>
<evidence type="ECO:0000313" key="2">
    <source>
        <dbReference type="EMBL" id="KAK8596635.1"/>
    </source>
</evidence>
<dbReference type="InterPro" id="IPR044730">
    <property type="entry name" value="RNase_H-like_dom_plant"/>
</dbReference>
<dbReference type="Pfam" id="PF13456">
    <property type="entry name" value="RVT_3"/>
    <property type="match status" value="1"/>
</dbReference>
<dbReference type="InterPro" id="IPR002156">
    <property type="entry name" value="RNaseH_domain"/>
</dbReference>
<dbReference type="EMBL" id="JBBPBM010000002">
    <property type="protein sequence ID" value="KAK8596635.1"/>
    <property type="molecule type" value="Genomic_DNA"/>
</dbReference>
<reference evidence="2 3" key="1">
    <citation type="journal article" date="2024" name="G3 (Bethesda)">
        <title>Genome assembly of Hibiscus sabdariffa L. provides insights into metabolisms of medicinal natural products.</title>
        <authorList>
            <person name="Kim T."/>
        </authorList>
    </citation>
    <scope>NUCLEOTIDE SEQUENCE [LARGE SCALE GENOMIC DNA]</scope>
    <source>
        <strain evidence="2">TK-2024</strain>
        <tissue evidence="2">Old leaves</tissue>
    </source>
</reference>
<name>A0ABR2G7T6_9ROSI</name>
<proteinExistence type="predicted"/>
<sequence length="223" mass="25087">MTNLERCRRTIGHHPSCMTCDAHDESTLHVLRDCKFARELWNARNEYVFNSISQSSIFVWNGLFWARFYTESFSQPLTRSPILRSYHWLGPGLGWVCMNVDATVSTSQVLVQLLVSFVITQGLGLQDFRKLLIQSDCAEAVKLINADNASNSLISLIRAIVALRQKGWVTDITWIPRESNLPADMLAKSGDPCSIDLHELSAPPATLLPLFSMDAMHLSFVSM</sequence>
<keyword evidence="3" id="KW-1185">Reference proteome</keyword>
<feature type="domain" description="RNase H type-1" evidence="1">
    <location>
        <begin position="127"/>
        <end position="189"/>
    </location>
</feature>
<dbReference type="Proteomes" id="UP001472677">
    <property type="component" value="Unassembled WGS sequence"/>
</dbReference>
<dbReference type="CDD" id="cd06222">
    <property type="entry name" value="RNase_H_like"/>
    <property type="match status" value="1"/>
</dbReference>
<evidence type="ECO:0000313" key="3">
    <source>
        <dbReference type="Proteomes" id="UP001472677"/>
    </source>
</evidence>
<comment type="caution">
    <text evidence="2">The sequence shown here is derived from an EMBL/GenBank/DDBJ whole genome shotgun (WGS) entry which is preliminary data.</text>
</comment>
<dbReference type="Gene3D" id="3.30.420.10">
    <property type="entry name" value="Ribonuclease H-like superfamily/Ribonuclease H"/>
    <property type="match status" value="1"/>
</dbReference>
<evidence type="ECO:0000259" key="1">
    <source>
        <dbReference type="Pfam" id="PF13456"/>
    </source>
</evidence>